<accession>A0ABV4KAQ2</accession>
<dbReference type="InterPro" id="IPR006665">
    <property type="entry name" value="OmpA-like"/>
</dbReference>
<dbReference type="Gene3D" id="1.25.40.10">
    <property type="entry name" value="Tetratricopeptide repeat domain"/>
    <property type="match status" value="1"/>
</dbReference>
<keyword evidence="7" id="KW-1185">Reference proteome</keyword>
<evidence type="ECO:0000256" key="4">
    <source>
        <dbReference type="PROSITE-ProRule" id="PRU00473"/>
    </source>
</evidence>
<dbReference type="InterPro" id="IPR050330">
    <property type="entry name" value="Bact_OuterMem_StrucFunc"/>
</dbReference>
<dbReference type="Gene3D" id="3.30.1330.60">
    <property type="entry name" value="OmpA-like domain"/>
    <property type="match status" value="1"/>
</dbReference>
<dbReference type="InterPro" id="IPR011990">
    <property type="entry name" value="TPR-like_helical_dom_sf"/>
</dbReference>
<comment type="caution">
    <text evidence="6">The sequence shown here is derived from an EMBL/GenBank/DDBJ whole genome shotgun (WGS) entry which is preliminary data.</text>
</comment>
<dbReference type="PRINTS" id="PR01021">
    <property type="entry name" value="OMPADOMAIN"/>
</dbReference>
<reference evidence="6 7" key="1">
    <citation type="submission" date="2023-05" db="EMBL/GenBank/DDBJ databases">
        <title>Adaptations of aquatic viruses from atmosphere-close ecosystems of the Central Arctic Ocean.</title>
        <authorList>
            <person name="Rahlff J."/>
            <person name="Holmfeldt K."/>
        </authorList>
    </citation>
    <scope>NUCLEOTIDE SEQUENCE [LARGE SCALE GENOMIC DNA]</scope>
    <source>
        <strain evidence="6 7">Arc14</strain>
    </source>
</reference>
<dbReference type="RefSeq" id="WP_371568730.1">
    <property type="nucleotide sequence ID" value="NZ_JASMRN010000003.1"/>
</dbReference>
<evidence type="ECO:0000256" key="3">
    <source>
        <dbReference type="ARBA" id="ARBA00023237"/>
    </source>
</evidence>
<comment type="subcellular location">
    <subcellularLocation>
        <location evidence="1">Cell outer membrane</location>
    </subcellularLocation>
</comment>
<protein>
    <submittedName>
        <fullName evidence="6">OmpA family protein</fullName>
    </submittedName>
</protein>
<gene>
    <name evidence="6" type="ORF">QO192_05330</name>
</gene>
<dbReference type="PROSITE" id="PS51123">
    <property type="entry name" value="OMPA_2"/>
    <property type="match status" value="1"/>
</dbReference>
<proteinExistence type="predicted"/>
<dbReference type="Pfam" id="PF13181">
    <property type="entry name" value="TPR_8"/>
    <property type="match status" value="2"/>
</dbReference>
<name>A0ABV4KAQ2_9FLAO</name>
<evidence type="ECO:0000313" key="7">
    <source>
        <dbReference type="Proteomes" id="UP001568894"/>
    </source>
</evidence>
<dbReference type="CDD" id="cd07185">
    <property type="entry name" value="OmpA_C-like"/>
    <property type="match status" value="1"/>
</dbReference>
<dbReference type="Proteomes" id="UP001568894">
    <property type="component" value="Unassembled WGS sequence"/>
</dbReference>
<feature type="domain" description="OmpA-like" evidence="5">
    <location>
        <begin position="523"/>
        <end position="642"/>
    </location>
</feature>
<keyword evidence="2 4" id="KW-0472">Membrane</keyword>
<dbReference type="EMBL" id="JASMRN010000003">
    <property type="protein sequence ID" value="MEZ7514704.1"/>
    <property type="molecule type" value="Genomic_DNA"/>
</dbReference>
<dbReference type="PANTHER" id="PTHR30329">
    <property type="entry name" value="STATOR ELEMENT OF FLAGELLAR MOTOR COMPLEX"/>
    <property type="match status" value="1"/>
</dbReference>
<evidence type="ECO:0000313" key="6">
    <source>
        <dbReference type="EMBL" id="MEZ7514704.1"/>
    </source>
</evidence>
<dbReference type="InterPro" id="IPR036737">
    <property type="entry name" value="OmpA-like_sf"/>
</dbReference>
<keyword evidence="3" id="KW-0998">Cell outer membrane</keyword>
<dbReference type="Gene3D" id="2.60.40.1120">
    <property type="entry name" value="Carboxypeptidase-like, regulatory domain"/>
    <property type="match status" value="1"/>
</dbReference>
<dbReference type="SUPFAM" id="SSF103088">
    <property type="entry name" value="OmpA-like"/>
    <property type="match status" value="1"/>
</dbReference>
<evidence type="ECO:0000259" key="5">
    <source>
        <dbReference type="PROSITE" id="PS51123"/>
    </source>
</evidence>
<dbReference type="Gene3D" id="2.120.10.30">
    <property type="entry name" value="TolB, C-terminal domain"/>
    <property type="match status" value="1"/>
</dbReference>
<evidence type="ECO:0000256" key="1">
    <source>
        <dbReference type="ARBA" id="ARBA00004442"/>
    </source>
</evidence>
<dbReference type="PANTHER" id="PTHR30329:SF21">
    <property type="entry name" value="LIPOPROTEIN YIAD-RELATED"/>
    <property type="match status" value="1"/>
</dbReference>
<evidence type="ECO:0000256" key="2">
    <source>
        <dbReference type="ARBA" id="ARBA00023136"/>
    </source>
</evidence>
<dbReference type="InterPro" id="IPR011042">
    <property type="entry name" value="6-blade_b-propeller_TolB-like"/>
</dbReference>
<dbReference type="Pfam" id="PF00691">
    <property type="entry name" value="OmpA"/>
    <property type="match status" value="1"/>
</dbReference>
<organism evidence="6 7">
    <name type="scientific">Flavobacterium frigidarium</name>
    <dbReference type="NCBI Taxonomy" id="99286"/>
    <lineage>
        <taxon>Bacteria</taxon>
        <taxon>Pseudomonadati</taxon>
        <taxon>Bacteroidota</taxon>
        <taxon>Flavobacteriia</taxon>
        <taxon>Flavobacteriales</taxon>
        <taxon>Flavobacteriaceae</taxon>
        <taxon>Flavobacterium</taxon>
    </lineage>
</organism>
<dbReference type="InterPro" id="IPR011659">
    <property type="entry name" value="WD40"/>
</dbReference>
<sequence>MILIKKITTVVLFIFANVLLAQDGKVEKGHENFENYSFSPAIDIYKRVAEQGYQSPELYQRMADSYYFKGDLNESAAWYEKLYNSNKNLASEYYFRYAHALKAIGNITEARKIMDEFVRSKPTDNRSVILASNQNYLNKIEKNSNRYNVSLLKQNTLKSDYGAAFYKDKIVFASTRNTGVLSKNIHKWDNESFTELYVASIEKDGQLSNPTKFSKTINSKFHEATPALSPDGKTLYFTRNNYIDKKRKKDNEGLTRLKIYRATLNSANEWGNIIEMPFNSDAYSCAHPALNRTGDKMYFASDMPGTIGASDIFEVDLFLDGTVSTPKNLGREINTEGRETFPYISEDGVLYFSSDGLPGLGGLDVFAAKFKNDSTFSFVENIGSPINSSMDDFNYIININNRLGHFSSNRLGGKGGDDIYTLEELSPLNSINTTNNVIIVKDLDTKEVIANAVVSLKDLENIEVKNSNTSAKGSVAFDKIPLQQYLAKVKKEGYATNEKIVNAFAKEQIIFLEKEIYEASLGDDLGKILKLSPILFDTNKWNIRGDAGFEIAKVVAAMTVHPKLKIAIRSHTDNRGTAQSNMILSEKRAQSTMAFMLSKGISADRLTAKGYGESEPVVACEDLYCNDEALQKNRRSEFIIIE</sequence>
<dbReference type="SUPFAM" id="SSF48452">
    <property type="entry name" value="TPR-like"/>
    <property type="match status" value="1"/>
</dbReference>
<dbReference type="InterPro" id="IPR019734">
    <property type="entry name" value="TPR_rpt"/>
</dbReference>
<dbReference type="SUPFAM" id="SSF82171">
    <property type="entry name" value="DPP6 N-terminal domain-like"/>
    <property type="match status" value="1"/>
</dbReference>
<dbReference type="InterPro" id="IPR006664">
    <property type="entry name" value="OMP_bac"/>
</dbReference>
<dbReference type="Pfam" id="PF07676">
    <property type="entry name" value="PD40"/>
    <property type="match status" value="2"/>
</dbReference>